<keyword evidence="3" id="KW-1185">Reference proteome</keyword>
<reference evidence="2 3" key="1">
    <citation type="submission" date="2024-10" db="EMBL/GenBank/DDBJ databases">
        <authorList>
            <person name="Kim D."/>
        </authorList>
    </citation>
    <scope>NUCLEOTIDE SEQUENCE [LARGE SCALE GENOMIC DNA]</scope>
    <source>
        <strain evidence="2">Taebaek</strain>
    </source>
</reference>
<dbReference type="SMART" id="SM00225">
    <property type="entry name" value="BTB"/>
    <property type="match status" value="1"/>
</dbReference>
<dbReference type="Pfam" id="PF00651">
    <property type="entry name" value="BTB"/>
    <property type="match status" value="1"/>
</dbReference>
<dbReference type="SUPFAM" id="SSF54695">
    <property type="entry name" value="POZ domain"/>
    <property type="match status" value="1"/>
</dbReference>
<dbReference type="EMBL" id="JBICCN010000212">
    <property type="protein sequence ID" value="KAL3086154.1"/>
    <property type="molecule type" value="Genomic_DNA"/>
</dbReference>
<dbReference type="AlphaFoldDB" id="A0ABD2J221"/>
<proteinExistence type="predicted"/>
<dbReference type="InterPro" id="IPR000210">
    <property type="entry name" value="BTB/POZ_dom"/>
</dbReference>
<name>A0ABD2J221_HETSC</name>
<dbReference type="Gene3D" id="1.25.40.420">
    <property type="match status" value="1"/>
</dbReference>
<evidence type="ECO:0000313" key="3">
    <source>
        <dbReference type="Proteomes" id="UP001620645"/>
    </source>
</evidence>
<feature type="domain" description="BTB" evidence="1">
    <location>
        <begin position="19"/>
        <end position="89"/>
    </location>
</feature>
<dbReference type="InterPro" id="IPR011333">
    <property type="entry name" value="SKP1/BTB/POZ_sf"/>
</dbReference>
<organism evidence="2 3">
    <name type="scientific">Heterodera schachtii</name>
    <name type="common">Sugarbeet cyst nematode worm</name>
    <name type="synonym">Tylenchus schachtii</name>
    <dbReference type="NCBI Taxonomy" id="97005"/>
    <lineage>
        <taxon>Eukaryota</taxon>
        <taxon>Metazoa</taxon>
        <taxon>Ecdysozoa</taxon>
        <taxon>Nematoda</taxon>
        <taxon>Chromadorea</taxon>
        <taxon>Rhabditida</taxon>
        <taxon>Tylenchina</taxon>
        <taxon>Tylenchomorpha</taxon>
        <taxon>Tylenchoidea</taxon>
        <taxon>Heteroderidae</taxon>
        <taxon>Heteroderinae</taxon>
        <taxon>Heterodera</taxon>
    </lineage>
</organism>
<dbReference type="SMART" id="SM00875">
    <property type="entry name" value="BACK"/>
    <property type="match status" value="1"/>
</dbReference>
<evidence type="ECO:0000313" key="2">
    <source>
        <dbReference type="EMBL" id="KAL3086154.1"/>
    </source>
</evidence>
<dbReference type="InterPro" id="IPR011705">
    <property type="entry name" value="BACK"/>
</dbReference>
<dbReference type="Proteomes" id="UP001620645">
    <property type="component" value="Unassembled WGS sequence"/>
</dbReference>
<evidence type="ECO:0000259" key="1">
    <source>
        <dbReference type="PROSITE" id="PS50097"/>
    </source>
</evidence>
<dbReference type="PROSITE" id="PS50097">
    <property type="entry name" value="BTB"/>
    <property type="match status" value="1"/>
</dbReference>
<comment type="caution">
    <text evidence="2">The sequence shown here is derived from an EMBL/GenBank/DDBJ whole genome shotgun (WGS) entry which is preliminary data.</text>
</comment>
<dbReference type="Pfam" id="PF07707">
    <property type="entry name" value="BACK"/>
    <property type="match status" value="1"/>
</dbReference>
<sequence length="310" mass="35016">MSTKLVDRMKLLLSMANGADIQFLVGQGEEKELLHAHKLLMMTASDVFEAMFRFDAKNGKAKNASAESVVVEVPDIEVGAFKVMLSFIYAEDSSGLNGQNAMAVLYAGCFEALIVTKKYNISLLVNACLVFPISKLHNVFLAYDQACFLNENNFALRCLDFIDRNAEDLFYSDSFLQIEQNLLSEILERDQLNISGELTIWNAALRWADEKCRQNGTECSAKNRRAALGPALFKIRFPLIDQEHFSANIVLSGVLTHREVISVFLYHSFHTNRSVSAQMFPLHFATKPRVGLLAYPTYYEDQWGVSSRQW</sequence>
<dbReference type="PANTHER" id="PTHR45774">
    <property type="entry name" value="BTB/POZ DOMAIN-CONTAINING"/>
    <property type="match status" value="1"/>
</dbReference>
<dbReference type="Gene3D" id="3.30.710.10">
    <property type="entry name" value="Potassium Channel Kv1.1, Chain A"/>
    <property type="match status" value="1"/>
</dbReference>
<dbReference type="PANTHER" id="PTHR45774:SF3">
    <property type="entry name" value="BTB (POZ) DOMAIN-CONTAINING 2B-RELATED"/>
    <property type="match status" value="1"/>
</dbReference>
<accession>A0ABD2J221</accession>
<gene>
    <name evidence="2" type="ORF">niasHS_008927</name>
</gene>
<protein>
    <recommendedName>
        <fullName evidence="1">BTB domain-containing protein</fullName>
    </recommendedName>
</protein>